<protein>
    <recommendedName>
        <fullName evidence="10">Type I restriction enzyme endonuclease subunit</fullName>
        <shortName evidence="10">R protein</shortName>
        <ecNumber evidence="10">3.1.21.3</ecNumber>
    </recommendedName>
</protein>
<dbReference type="EMBL" id="JADJOT010000011">
    <property type="protein sequence ID" value="MBK7956041.1"/>
    <property type="molecule type" value="Genomic_DNA"/>
</dbReference>
<dbReference type="InterPro" id="IPR014001">
    <property type="entry name" value="Helicase_ATP-bd"/>
</dbReference>
<feature type="domain" description="Helicase ATP-binding" evidence="11">
    <location>
        <begin position="311"/>
        <end position="492"/>
    </location>
</feature>
<comment type="similarity">
    <text evidence="2 10">Belongs to the HsdR family.</text>
</comment>
<dbReference type="Gene3D" id="3.40.50.300">
    <property type="entry name" value="P-loop containing nucleotide triphosphate hydrolases"/>
    <property type="match status" value="2"/>
</dbReference>
<dbReference type="SMART" id="SM00487">
    <property type="entry name" value="DEXDc"/>
    <property type="match status" value="1"/>
</dbReference>
<dbReference type="CDD" id="cd18800">
    <property type="entry name" value="SF2_C_EcoR124I-like"/>
    <property type="match status" value="1"/>
</dbReference>
<evidence type="ECO:0000256" key="7">
    <source>
        <dbReference type="ARBA" id="ARBA00022801"/>
    </source>
</evidence>
<dbReference type="InterPro" id="IPR021810">
    <property type="entry name" value="T1RH-like_C"/>
</dbReference>
<dbReference type="InterPro" id="IPR040980">
    <property type="entry name" value="SWI2_SNF2"/>
</dbReference>
<dbReference type="PANTHER" id="PTHR30195:SF15">
    <property type="entry name" value="TYPE I RESTRICTION ENZYME HINDI ENDONUCLEASE SUBUNIT"/>
    <property type="match status" value="1"/>
</dbReference>
<evidence type="ECO:0000256" key="9">
    <source>
        <dbReference type="ARBA" id="ARBA00023125"/>
    </source>
</evidence>
<keyword evidence="4 10" id="KW-0547">Nucleotide-binding</keyword>
<dbReference type="Pfam" id="PF18766">
    <property type="entry name" value="SWI2_SNF2"/>
    <property type="match status" value="1"/>
</dbReference>
<dbReference type="Proteomes" id="UP000706151">
    <property type="component" value="Unassembled WGS sequence"/>
</dbReference>
<dbReference type="NCBIfam" id="TIGR00348">
    <property type="entry name" value="hsdR"/>
    <property type="match status" value="1"/>
</dbReference>
<accession>A0A935TCI6</accession>
<dbReference type="Gene3D" id="3.90.1570.50">
    <property type="match status" value="1"/>
</dbReference>
<proteinExistence type="inferred from homology"/>
<keyword evidence="7 10" id="KW-0378">Hydrolase</keyword>
<evidence type="ECO:0000259" key="11">
    <source>
        <dbReference type="PROSITE" id="PS51192"/>
    </source>
</evidence>
<evidence type="ECO:0000313" key="13">
    <source>
        <dbReference type="Proteomes" id="UP000706151"/>
    </source>
</evidence>
<evidence type="ECO:0000256" key="3">
    <source>
        <dbReference type="ARBA" id="ARBA00022722"/>
    </source>
</evidence>
<dbReference type="Pfam" id="PF11867">
    <property type="entry name" value="T1RH-like_C"/>
    <property type="match status" value="1"/>
</dbReference>
<gene>
    <name evidence="12" type="ORF">IPK02_20010</name>
</gene>
<evidence type="ECO:0000256" key="1">
    <source>
        <dbReference type="ARBA" id="ARBA00000851"/>
    </source>
</evidence>
<dbReference type="InterPro" id="IPR004473">
    <property type="entry name" value="Restrct_endonuc_typeI_HsdR"/>
</dbReference>
<dbReference type="InterPro" id="IPR007409">
    <property type="entry name" value="Restrct_endonuc_type1_HsdR_N"/>
</dbReference>
<organism evidence="12 13">
    <name type="scientific">Candidatus Accumulibacter affinis</name>
    <dbReference type="NCBI Taxonomy" id="2954384"/>
    <lineage>
        <taxon>Bacteria</taxon>
        <taxon>Pseudomonadati</taxon>
        <taxon>Pseudomonadota</taxon>
        <taxon>Betaproteobacteria</taxon>
        <taxon>Candidatus Accumulibacter</taxon>
    </lineage>
</organism>
<dbReference type="CDD" id="cd18030">
    <property type="entry name" value="DEXHc_RE_I_HsdR"/>
    <property type="match status" value="1"/>
</dbReference>
<sequence length="1067" mass="118349">MSLNESIVENAALEWFGDLGYAIGHGPHLAPGEPAAERDSFGEVVLVGRLREAIRRLNPAIPEEAREEALRKVLRVGTPSLTQTNRAFHRMLRDGVPVEYPRPDGSIAGDHVRLVDFGDVRANDWLAENQLTVIEGQHNRRPDIVIFLNGLPLGLIELKNAADEDATIWSAYAQLQTYKAEIASLLHYNAALVVSDGLQARIGSLTANQEWFKVWRTIDGQHDAAPHALELEVLIKGVFERQRFLDLLQHFIVFEEDPDSGALHKIIAGYHQFHAVNAAVEETVRASGMTERNLLRESGGLGTYWAGRMHGGKPGDRRAGVVWHTQGSGKSFSMLFYAARVVRHPAMQNPTLVVLTDRNDLDDQLFGQFQRCADLLGQTPVQASGREHLRELLNRASGGVVFTTIHKFMPEKGEAMSELSARQNIVVIADEAHRSQYGFGGKVNEKTGEMSYGFASNLRDALPNASFIGFTGTPIEMTDANTRAVFGDYISIYDIQRAVADKATVPIYYESRIAKLSLNAAELPTLDAEFEEITEGEELTKKEKLKTKWAALEALVGEPKRIALIAADLVAHFEKRVEAMDGKAMIVCMSRRICVDLYNALIRLRPDWASATDDDAEAEKGKDCVVKVVMTGSADDGPDWQPHIRSKEKRRKLANRFKDSRDPFRIVIVRDMWLTGFDAPCLHTMYADKPMQGHGLMQAIARVNRVFRDKPGGLVVDYLGLADQLKKALVTYTESGGQGDPTFDTAQAIAVMLEKHGIACDLMHGFNRDKWTTGKPAERLALIPAGQEHILEQDDGKRRWVQVVTELSRAFALCAASDAATEIRDDVSFFQAIQAALSKQNTNTGKTPEQIDAAIRQLVSRAITTEGQVIDVFTAAGLPKPDISILSDQFLAEVRGLKHQNVAAELLEKLLKDEIKVRSKRNLVQSRVFSEKLKQTLNAYHNRAISTMHVIEELIKLAKELDAASKRGEDLGLTDDEVAFYDALAANESAVIAMGDDKLKVIAAELITQVRKSVTIDWTLREGARARIRVMVKRILNKYGYPPDLQDEAVQTVLAQAELLSAEWAEG</sequence>
<evidence type="ECO:0000256" key="2">
    <source>
        <dbReference type="ARBA" id="ARBA00008598"/>
    </source>
</evidence>
<evidence type="ECO:0000256" key="10">
    <source>
        <dbReference type="RuleBase" id="RU364115"/>
    </source>
</evidence>
<dbReference type="Pfam" id="PF22679">
    <property type="entry name" value="T1R_D3-like"/>
    <property type="match status" value="1"/>
</dbReference>
<dbReference type="EC" id="3.1.21.3" evidence="10"/>
<evidence type="ECO:0000256" key="6">
    <source>
        <dbReference type="ARBA" id="ARBA00022759"/>
    </source>
</evidence>
<dbReference type="SUPFAM" id="SSF52540">
    <property type="entry name" value="P-loop containing nucleoside triphosphate hydrolases"/>
    <property type="match status" value="2"/>
</dbReference>
<dbReference type="InterPro" id="IPR027417">
    <property type="entry name" value="P-loop_NTPase"/>
</dbReference>
<comment type="caution">
    <text evidence="12">The sequence shown here is derived from an EMBL/GenBank/DDBJ whole genome shotgun (WGS) entry which is preliminary data.</text>
</comment>
<comment type="function">
    <text evidence="10">Subunit R is required for both nuclease and ATPase activities, but not for modification.</text>
</comment>
<evidence type="ECO:0000256" key="5">
    <source>
        <dbReference type="ARBA" id="ARBA00022747"/>
    </source>
</evidence>
<dbReference type="InterPro" id="IPR051268">
    <property type="entry name" value="Type-I_R_enzyme_R_subunit"/>
</dbReference>
<keyword evidence="5 10" id="KW-0680">Restriction system</keyword>
<keyword evidence="6 12" id="KW-0255">Endonuclease</keyword>
<comment type="subunit">
    <text evidence="10">The type I restriction/modification system is composed of three polypeptides R, M and S.</text>
</comment>
<dbReference type="InterPro" id="IPR055180">
    <property type="entry name" value="HsdR_RecA-like_helicase_dom_2"/>
</dbReference>
<dbReference type="CDD" id="cd22332">
    <property type="entry name" value="HsdR_N"/>
    <property type="match status" value="1"/>
</dbReference>
<evidence type="ECO:0000256" key="8">
    <source>
        <dbReference type="ARBA" id="ARBA00022840"/>
    </source>
</evidence>
<dbReference type="PANTHER" id="PTHR30195">
    <property type="entry name" value="TYPE I SITE-SPECIFIC DEOXYRIBONUCLEASE PROTEIN SUBUNIT M AND R"/>
    <property type="match status" value="1"/>
</dbReference>
<name>A0A935TCI6_9PROT</name>
<keyword evidence="3" id="KW-0540">Nuclease</keyword>
<reference evidence="12 13" key="1">
    <citation type="submission" date="2020-10" db="EMBL/GenBank/DDBJ databases">
        <title>Connecting structure to function with the recovery of over 1000 high-quality activated sludge metagenome-assembled genomes encoding full-length rRNA genes using long-read sequencing.</title>
        <authorList>
            <person name="Singleton C.M."/>
            <person name="Petriglieri F."/>
            <person name="Kristensen J.M."/>
            <person name="Kirkegaard R.H."/>
            <person name="Michaelsen T.Y."/>
            <person name="Andersen M.H."/>
            <person name="Karst S.M."/>
            <person name="Dueholm M.S."/>
            <person name="Nielsen P.H."/>
            <person name="Albertsen M."/>
        </authorList>
    </citation>
    <scope>NUCLEOTIDE SEQUENCE [LARGE SCALE GENOMIC DNA]</scope>
    <source>
        <strain evidence="12">Fred_18-Q3-R57-64_BAT3C.720</strain>
    </source>
</reference>
<evidence type="ECO:0000256" key="4">
    <source>
        <dbReference type="ARBA" id="ARBA00022741"/>
    </source>
</evidence>
<keyword evidence="8 10" id="KW-0067">ATP-binding</keyword>
<dbReference type="GO" id="GO:0005524">
    <property type="term" value="F:ATP binding"/>
    <property type="evidence" value="ECO:0007669"/>
    <property type="project" value="UniProtKB-KW"/>
</dbReference>
<dbReference type="GO" id="GO:0003677">
    <property type="term" value="F:DNA binding"/>
    <property type="evidence" value="ECO:0007669"/>
    <property type="project" value="UniProtKB-KW"/>
</dbReference>
<keyword evidence="9 10" id="KW-0238">DNA-binding</keyword>
<dbReference type="GO" id="GO:0009307">
    <property type="term" value="P:DNA restriction-modification system"/>
    <property type="evidence" value="ECO:0007669"/>
    <property type="project" value="UniProtKB-KW"/>
</dbReference>
<dbReference type="AlphaFoldDB" id="A0A935TCI6"/>
<evidence type="ECO:0000313" key="12">
    <source>
        <dbReference type="EMBL" id="MBK7956041.1"/>
    </source>
</evidence>
<dbReference type="Pfam" id="PF04313">
    <property type="entry name" value="HSDR_N"/>
    <property type="match status" value="1"/>
</dbReference>
<comment type="catalytic activity">
    <reaction evidence="1 10">
        <text>Endonucleolytic cleavage of DNA to give random double-stranded fragments with terminal 5'-phosphates, ATP is simultaneously hydrolyzed.</text>
        <dbReference type="EC" id="3.1.21.3"/>
    </reaction>
</comment>
<dbReference type="PROSITE" id="PS51192">
    <property type="entry name" value="HELICASE_ATP_BIND_1"/>
    <property type="match status" value="1"/>
</dbReference>
<dbReference type="GO" id="GO:0009035">
    <property type="term" value="F:type I site-specific deoxyribonuclease activity"/>
    <property type="evidence" value="ECO:0007669"/>
    <property type="project" value="UniProtKB-EC"/>
</dbReference>